<feature type="transmembrane region" description="Helical" evidence="1">
    <location>
        <begin position="108"/>
        <end position="126"/>
    </location>
</feature>
<dbReference type="Proteomes" id="UP001216674">
    <property type="component" value="Unassembled WGS sequence"/>
</dbReference>
<keyword evidence="1" id="KW-1133">Transmembrane helix</keyword>
<organism evidence="2 3">
    <name type="scientific">Cupriavidus basilensis</name>
    <dbReference type="NCBI Taxonomy" id="68895"/>
    <lineage>
        <taxon>Bacteria</taxon>
        <taxon>Pseudomonadati</taxon>
        <taxon>Pseudomonadota</taxon>
        <taxon>Betaproteobacteria</taxon>
        <taxon>Burkholderiales</taxon>
        <taxon>Burkholderiaceae</taxon>
        <taxon>Cupriavidus</taxon>
    </lineage>
</organism>
<comment type="caution">
    <text evidence="2">The sequence shown here is derived from an EMBL/GenBank/DDBJ whole genome shotgun (WGS) entry which is preliminary data.</text>
</comment>
<reference evidence="2 3" key="1">
    <citation type="submission" date="2023-03" db="EMBL/GenBank/DDBJ databases">
        <title>Draft assemblies of triclosan tolerant bacteria isolated from returned activated sludge.</title>
        <authorList>
            <person name="Van Hamelsveld S."/>
        </authorList>
    </citation>
    <scope>NUCLEOTIDE SEQUENCE [LARGE SCALE GENOMIC DNA]</scope>
    <source>
        <strain evidence="2 3">GW210010_S58</strain>
    </source>
</reference>
<gene>
    <name evidence="2" type="ORF">P3W85_35475</name>
</gene>
<evidence type="ECO:0008006" key="4">
    <source>
        <dbReference type="Google" id="ProtNLM"/>
    </source>
</evidence>
<evidence type="ECO:0000313" key="3">
    <source>
        <dbReference type="Proteomes" id="UP001216674"/>
    </source>
</evidence>
<proteinExistence type="predicted"/>
<dbReference type="EMBL" id="JARJLM010000570">
    <property type="protein sequence ID" value="MDF3838199.1"/>
    <property type="molecule type" value="Genomic_DNA"/>
</dbReference>
<keyword evidence="1" id="KW-0812">Transmembrane</keyword>
<keyword evidence="1" id="KW-0472">Membrane</keyword>
<sequence length="137" mass="14384">MNRPLFCSALLAAFTAIVHILAGGADVASPLLASSLPVAPKLTLYAVWHLVSATLALTSVALLVAAFPRHAIASRYLVLFLSVLWLGFGGIFIAVALMRPEEGLLLELPQWALLLPVGLLGLWGGMRSGASGQRGMP</sequence>
<feature type="transmembrane region" description="Helical" evidence="1">
    <location>
        <begin position="45"/>
        <end position="64"/>
    </location>
</feature>
<evidence type="ECO:0000256" key="1">
    <source>
        <dbReference type="SAM" id="Phobius"/>
    </source>
</evidence>
<dbReference type="RefSeq" id="WP_276268195.1">
    <property type="nucleotide sequence ID" value="NZ_JARJLM010000570.1"/>
</dbReference>
<accession>A0ABT6AZZ1</accession>
<keyword evidence="3" id="KW-1185">Reference proteome</keyword>
<feature type="transmembrane region" description="Helical" evidence="1">
    <location>
        <begin position="76"/>
        <end position="96"/>
    </location>
</feature>
<name>A0ABT6AZZ1_9BURK</name>
<evidence type="ECO:0000313" key="2">
    <source>
        <dbReference type="EMBL" id="MDF3838199.1"/>
    </source>
</evidence>
<protein>
    <recommendedName>
        <fullName evidence="4">DUF423 domain-containing protein</fullName>
    </recommendedName>
</protein>